<evidence type="ECO:0000313" key="9">
    <source>
        <dbReference type="Proteomes" id="UP000265515"/>
    </source>
</evidence>
<protein>
    <recommendedName>
        <fullName evidence="3">Leucine zipper transcription factor-like protein 1</fullName>
    </recommendedName>
</protein>
<evidence type="ECO:0000256" key="3">
    <source>
        <dbReference type="ARBA" id="ARBA00018920"/>
    </source>
</evidence>
<evidence type="ECO:0000256" key="6">
    <source>
        <dbReference type="ARBA" id="ARBA00024898"/>
    </source>
</evidence>
<comment type="caution">
    <text evidence="8">The sequence shown here is derived from an EMBL/GenBank/DDBJ whole genome shotgun (WGS) entry which is preliminary data.</text>
</comment>
<keyword evidence="4" id="KW-0963">Cytoplasm</keyword>
<dbReference type="AlphaFoldDB" id="A0A388JS02"/>
<keyword evidence="5" id="KW-0175">Coiled coil</keyword>
<accession>A0A388JS02</accession>
<dbReference type="InterPro" id="IPR026157">
    <property type="entry name" value="LZTFL1"/>
</dbReference>
<sequence>MMAAASTARSATSISQNEQEISDHELQVLGFLRFLRMKRMQHVREISSLFRDYEKWKLEDAIYTKNNVLEMLSALATEVTHALENELENNAHANALLLKLIFQQAEEAGFLMYADFNQLENMNLLAEMKSSEQAVLNKPATAFTVKSQKLRKIAGSGTDPHVIIERDTLREEVHSLNDKLTKLQAQVKLACGILKSTQKLEKSDERRLLALEIRSRNGVLTSEL</sequence>
<reference evidence="8 9" key="1">
    <citation type="journal article" date="2018" name="Cell">
        <title>The Chara Genome: Secondary Complexity and Implications for Plant Terrestrialization.</title>
        <authorList>
            <person name="Nishiyama T."/>
            <person name="Sakayama H."/>
            <person name="Vries J.D."/>
            <person name="Buschmann H."/>
            <person name="Saint-Marcoux D."/>
            <person name="Ullrich K.K."/>
            <person name="Haas F.B."/>
            <person name="Vanderstraeten L."/>
            <person name="Becker D."/>
            <person name="Lang D."/>
            <person name="Vosolsobe S."/>
            <person name="Rombauts S."/>
            <person name="Wilhelmsson P.K.I."/>
            <person name="Janitza P."/>
            <person name="Kern R."/>
            <person name="Heyl A."/>
            <person name="Rumpler F."/>
            <person name="Villalobos L.I.A.C."/>
            <person name="Clay J.M."/>
            <person name="Skokan R."/>
            <person name="Toyoda A."/>
            <person name="Suzuki Y."/>
            <person name="Kagoshima H."/>
            <person name="Schijlen E."/>
            <person name="Tajeshwar N."/>
            <person name="Catarino B."/>
            <person name="Hetherington A.J."/>
            <person name="Saltykova A."/>
            <person name="Bonnot C."/>
            <person name="Breuninger H."/>
            <person name="Symeonidi A."/>
            <person name="Radhakrishnan G.V."/>
            <person name="Van Nieuwerburgh F."/>
            <person name="Deforce D."/>
            <person name="Chang C."/>
            <person name="Karol K.G."/>
            <person name="Hedrich R."/>
            <person name="Ulvskov P."/>
            <person name="Glockner G."/>
            <person name="Delwiche C.F."/>
            <person name="Petrasek J."/>
            <person name="Van de Peer Y."/>
            <person name="Friml J."/>
            <person name="Beilby M."/>
            <person name="Dolan L."/>
            <person name="Kohara Y."/>
            <person name="Sugano S."/>
            <person name="Fujiyama A."/>
            <person name="Delaux P.-M."/>
            <person name="Quint M."/>
            <person name="TheiBen G."/>
            <person name="Hagemann M."/>
            <person name="Harholt J."/>
            <person name="Dunand C."/>
            <person name="Zachgo S."/>
            <person name="Langdale J."/>
            <person name="Maumus F."/>
            <person name="Straeten D.V.D."/>
            <person name="Gould S.B."/>
            <person name="Rensing S.A."/>
        </authorList>
    </citation>
    <scope>NUCLEOTIDE SEQUENCE [LARGE SCALE GENOMIC DNA]</scope>
    <source>
        <strain evidence="8 9">S276</strain>
    </source>
</reference>
<dbReference type="PANTHER" id="PTHR21635">
    <property type="entry name" value="LEUCINE ZIPPER TRANSCRIPTION FACTOR LIKE"/>
    <property type="match status" value="1"/>
</dbReference>
<comment type="subunit">
    <text evidence="7">Self-associates. Interacts with BBS9; the interaction mediates the association of LZTL1 with the BBsome complex and regulates BBSome ciliary trafficking.</text>
</comment>
<evidence type="ECO:0000256" key="1">
    <source>
        <dbReference type="ARBA" id="ARBA00004496"/>
    </source>
</evidence>
<comment type="function">
    <text evidence="6">Regulates ciliary localization of the BBSome complex. Together with the BBSome complex, controls SMO ciliary trafficking and contributes to the sonic hedgehog (SHH) pathway regulation. May play a role in neurite outgrowth. May have tumor suppressor function.</text>
</comment>
<dbReference type="Gramene" id="GBG60482">
    <property type="protein sequence ID" value="GBG60482"/>
    <property type="gene ID" value="CBR_g5656"/>
</dbReference>
<dbReference type="EMBL" id="BFEA01000011">
    <property type="protein sequence ID" value="GBG60482.1"/>
    <property type="molecule type" value="Genomic_DNA"/>
</dbReference>
<comment type="similarity">
    <text evidence="2">Belongs to the LZTFL1 family.</text>
</comment>
<dbReference type="GO" id="GO:0005737">
    <property type="term" value="C:cytoplasm"/>
    <property type="evidence" value="ECO:0007669"/>
    <property type="project" value="UniProtKB-SubCell"/>
</dbReference>
<evidence type="ECO:0000256" key="4">
    <source>
        <dbReference type="ARBA" id="ARBA00022490"/>
    </source>
</evidence>
<evidence type="ECO:0000256" key="7">
    <source>
        <dbReference type="ARBA" id="ARBA00026004"/>
    </source>
</evidence>
<organism evidence="8 9">
    <name type="scientific">Chara braunii</name>
    <name type="common">Braun's stonewort</name>
    <dbReference type="NCBI Taxonomy" id="69332"/>
    <lineage>
        <taxon>Eukaryota</taxon>
        <taxon>Viridiplantae</taxon>
        <taxon>Streptophyta</taxon>
        <taxon>Charophyceae</taxon>
        <taxon>Charales</taxon>
        <taxon>Characeae</taxon>
        <taxon>Chara</taxon>
    </lineage>
</organism>
<gene>
    <name evidence="8" type="ORF">CBR_g5656</name>
</gene>
<dbReference type="STRING" id="69332.A0A388JS02"/>
<evidence type="ECO:0000256" key="5">
    <source>
        <dbReference type="ARBA" id="ARBA00023054"/>
    </source>
</evidence>
<dbReference type="Pfam" id="PF15294">
    <property type="entry name" value="Leu_zip"/>
    <property type="match status" value="1"/>
</dbReference>
<comment type="subcellular location">
    <subcellularLocation>
        <location evidence="1">Cytoplasm</location>
    </subcellularLocation>
</comment>
<evidence type="ECO:0000256" key="2">
    <source>
        <dbReference type="ARBA" id="ARBA00008868"/>
    </source>
</evidence>
<dbReference type="Proteomes" id="UP000265515">
    <property type="component" value="Unassembled WGS sequence"/>
</dbReference>
<dbReference type="GO" id="GO:1903565">
    <property type="term" value="P:negative regulation of protein localization to cilium"/>
    <property type="evidence" value="ECO:0007669"/>
    <property type="project" value="TreeGrafter"/>
</dbReference>
<dbReference type="OrthoDB" id="313412at2759"/>
<evidence type="ECO:0000313" key="8">
    <source>
        <dbReference type="EMBL" id="GBG60482.1"/>
    </source>
</evidence>
<proteinExistence type="inferred from homology"/>
<keyword evidence="9" id="KW-1185">Reference proteome</keyword>
<name>A0A388JS02_CHABU</name>
<dbReference type="PANTHER" id="PTHR21635:SF0">
    <property type="entry name" value="LEUCINE ZIPPER TRANSCRIPTION FACTOR-LIKE PROTEIN 1"/>
    <property type="match status" value="1"/>
</dbReference>